<protein>
    <recommendedName>
        <fullName evidence="1">Dienelactone hydrolase domain-containing protein</fullName>
    </recommendedName>
</protein>
<evidence type="ECO:0000259" key="1">
    <source>
        <dbReference type="Pfam" id="PF01738"/>
    </source>
</evidence>
<keyword evidence="3" id="KW-1185">Reference proteome</keyword>
<dbReference type="PANTHER" id="PTHR47668:SF1">
    <property type="entry name" value="DIENELACTONE HYDROLASE DOMAIN-CONTAINING PROTEIN-RELATED"/>
    <property type="match status" value="1"/>
</dbReference>
<dbReference type="GeneID" id="83182189"/>
<dbReference type="Pfam" id="PF01738">
    <property type="entry name" value="DLH"/>
    <property type="match status" value="1"/>
</dbReference>
<gene>
    <name evidence="2" type="ORF">N7498_007826</name>
</gene>
<sequence>MTAYRPKKTIGDFLANKANISRNQGVLVDAVSQYRTRFPSVGKWGAIGLCWGGKVTALASGDETPFTASGQVHPGLIDPADAGALTIPHIVLASKDEPVDAVAAYADIIAKNGKGGHVETYSTMWHGWMGARADLAAEAGRAEYIRGYAQLADFFEKHLV</sequence>
<dbReference type="GO" id="GO:0017000">
    <property type="term" value="P:antibiotic biosynthetic process"/>
    <property type="evidence" value="ECO:0007669"/>
    <property type="project" value="UniProtKB-ARBA"/>
</dbReference>
<dbReference type="InterPro" id="IPR029058">
    <property type="entry name" value="AB_hydrolase_fold"/>
</dbReference>
<organism evidence="2 3">
    <name type="scientific">Penicillium cinerascens</name>
    <dbReference type="NCBI Taxonomy" id="70096"/>
    <lineage>
        <taxon>Eukaryota</taxon>
        <taxon>Fungi</taxon>
        <taxon>Dikarya</taxon>
        <taxon>Ascomycota</taxon>
        <taxon>Pezizomycotina</taxon>
        <taxon>Eurotiomycetes</taxon>
        <taxon>Eurotiomycetidae</taxon>
        <taxon>Eurotiales</taxon>
        <taxon>Aspergillaceae</taxon>
        <taxon>Penicillium</taxon>
    </lineage>
</organism>
<dbReference type="Gene3D" id="3.40.50.1820">
    <property type="entry name" value="alpha/beta hydrolase"/>
    <property type="match status" value="1"/>
</dbReference>
<evidence type="ECO:0000313" key="3">
    <source>
        <dbReference type="Proteomes" id="UP001150904"/>
    </source>
</evidence>
<dbReference type="AlphaFoldDB" id="A0A9W9JLU6"/>
<dbReference type="GO" id="GO:0072330">
    <property type="term" value="P:monocarboxylic acid biosynthetic process"/>
    <property type="evidence" value="ECO:0007669"/>
    <property type="project" value="UniProtKB-ARBA"/>
</dbReference>
<dbReference type="OrthoDB" id="2147163at2759"/>
<dbReference type="InterPro" id="IPR002925">
    <property type="entry name" value="Dienelactn_hydro"/>
</dbReference>
<reference evidence="2" key="1">
    <citation type="submission" date="2022-12" db="EMBL/GenBank/DDBJ databases">
        <authorList>
            <person name="Petersen C."/>
        </authorList>
    </citation>
    <scope>NUCLEOTIDE SEQUENCE</scope>
    <source>
        <strain evidence="2">IBT 15544</strain>
    </source>
</reference>
<evidence type="ECO:0000313" key="2">
    <source>
        <dbReference type="EMBL" id="KAJ5198709.1"/>
    </source>
</evidence>
<accession>A0A9W9JLU6</accession>
<feature type="domain" description="Dienelactone hydrolase" evidence="1">
    <location>
        <begin position="27"/>
        <end position="158"/>
    </location>
</feature>
<dbReference type="RefSeq" id="XP_058307137.1">
    <property type="nucleotide sequence ID" value="XM_058454888.1"/>
</dbReference>
<dbReference type="Proteomes" id="UP001150904">
    <property type="component" value="Unassembled WGS sequence"/>
</dbReference>
<dbReference type="PANTHER" id="PTHR47668">
    <property type="entry name" value="DIENELACTONE HYDROLASE FAMILY PROTEIN (AFU_ORTHOLOGUE AFUA_6G01940)"/>
    <property type="match status" value="1"/>
</dbReference>
<dbReference type="EMBL" id="JAPQKR010000014">
    <property type="protein sequence ID" value="KAJ5198709.1"/>
    <property type="molecule type" value="Genomic_DNA"/>
</dbReference>
<comment type="caution">
    <text evidence="2">The sequence shown here is derived from an EMBL/GenBank/DDBJ whole genome shotgun (WGS) entry which is preliminary data.</text>
</comment>
<proteinExistence type="predicted"/>
<name>A0A9W9JLU6_9EURO</name>
<dbReference type="SUPFAM" id="SSF53474">
    <property type="entry name" value="alpha/beta-Hydrolases"/>
    <property type="match status" value="1"/>
</dbReference>
<dbReference type="GO" id="GO:0016787">
    <property type="term" value="F:hydrolase activity"/>
    <property type="evidence" value="ECO:0007669"/>
    <property type="project" value="InterPro"/>
</dbReference>
<reference evidence="2" key="2">
    <citation type="journal article" date="2023" name="IMA Fungus">
        <title>Comparative genomic study of the Penicillium genus elucidates a diverse pangenome and 15 lateral gene transfer events.</title>
        <authorList>
            <person name="Petersen C."/>
            <person name="Sorensen T."/>
            <person name="Nielsen M.R."/>
            <person name="Sondergaard T.E."/>
            <person name="Sorensen J.L."/>
            <person name="Fitzpatrick D.A."/>
            <person name="Frisvad J.C."/>
            <person name="Nielsen K.L."/>
        </authorList>
    </citation>
    <scope>NUCLEOTIDE SEQUENCE</scope>
    <source>
        <strain evidence="2">IBT 15544</strain>
    </source>
</reference>